<evidence type="ECO:0000256" key="2">
    <source>
        <dbReference type="ARBA" id="ARBA00023012"/>
    </source>
</evidence>
<feature type="domain" description="Response regulatory" evidence="9">
    <location>
        <begin position="391"/>
        <end position="507"/>
    </location>
</feature>
<dbReference type="InterPro" id="IPR036388">
    <property type="entry name" value="WH-like_DNA-bd_sf"/>
</dbReference>
<keyword evidence="3" id="KW-0805">Transcription regulation</keyword>
<accession>A0A7C3PCS4</accession>
<dbReference type="PROSITE" id="PS51755">
    <property type="entry name" value="OMPR_PHOB"/>
    <property type="match status" value="1"/>
</dbReference>
<dbReference type="Pfam" id="PF00072">
    <property type="entry name" value="Response_reg"/>
    <property type="match status" value="2"/>
</dbReference>
<dbReference type="FunFam" id="3.40.50.2300:FF:000002">
    <property type="entry name" value="DNA-binding response regulator PhoP"/>
    <property type="match status" value="1"/>
</dbReference>
<dbReference type="Pfam" id="PF00486">
    <property type="entry name" value="Trans_reg_C"/>
    <property type="match status" value="1"/>
</dbReference>
<evidence type="ECO:0000259" key="9">
    <source>
        <dbReference type="PROSITE" id="PS50110"/>
    </source>
</evidence>
<feature type="modified residue" description="Phosphohistidine" evidence="6">
    <location>
        <position position="317"/>
    </location>
</feature>
<feature type="modified residue" description="4-aspartylphosphate" evidence="7">
    <location>
        <position position="51"/>
    </location>
</feature>
<feature type="domain" description="Response regulatory" evidence="9">
    <location>
        <begin position="516"/>
        <end position="632"/>
    </location>
</feature>
<dbReference type="CDD" id="cd00383">
    <property type="entry name" value="trans_reg_C"/>
    <property type="match status" value="1"/>
</dbReference>
<reference evidence="12" key="1">
    <citation type="journal article" date="2020" name="mSystems">
        <title>Genome- and Community-Level Interaction Insights into Carbon Utilization and Element Cycling Functions of Hydrothermarchaeota in Hydrothermal Sediment.</title>
        <authorList>
            <person name="Zhou Z."/>
            <person name="Liu Y."/>
            <person name="Xu W."/>
            <person name="Pan J."/>
            <person name="Luo Z.H."/>
            <person name="Li M."/>
        </authorList>
    </citation>
    <scope>NUCLEOTIDE SEQUENCE [LARGE SCALE GENOMIC DNA]</scope>
    <source>
        <strain evidence="12">SpSt-418</strain>
    </source>
</reference>
<dbReference type="Gene3D" id="6.10.250.690">
    <property type="match status" value="1"/>
</dbReference>
<dbReference type="InterPro" id="IPR001789">
    <property type="entry name" value="Sig_transdc_resp-reg_receiver"/>
</dbReference>
<dbReference type="SUPFAM" id="SSF47226">
    <property type="entry name" value="Histidine-containing phosphotransfer domain, HPT domain"/>
    <property type="match status" value="1"/>
</dbReference>
<dbReference type="GO" id="GO:0000976">
    <property type="term" value="F:transcription cis-regulatory region binding"/>
    <property type="evidence" value="ECO:0007669"/>
    <property type="project" value="TreeGrafter"/>
</dbReference>
<dbReference type="InterPro" id="IPR039420">
    <property type="entry name" value="WalR-like"/>
</dbReference>
<dbReference type="InterPro" id="IPR008207">
    <property type="entry name" value="Sig_transdc_His_kin_Hpt_dom"/>
</dbReference>
<evidence type="ECO:0000256" key="1">
    <source>
        <dbReference type="ARBA" id="ARBA00022553"/>
    </source>
</evidence>
<dbReference type="GO" id="GO:0005829">
    <property type="term" value="C:cytosol"/>
    <property type="evidence" value="ECO:0007669"/>
    <property type="project" value="TreeGrafter"/>
</dbReference>
<keyword evidence="5" id="KW-0804">Transcription</keyword>
<gene>
    <name evidence="12" type="ORF">ENR64_00860</name>
</gene>
<dbReference type="GO" id="GO:0000156">
    <property type="term" value="F:phosphorelay response regulator activity"/>
    <property type="evidence" value="ECO:0007669"/>
    <property type="project" value="TreeGrafter"/>
</dbReference>
<dbReference type="CDD" id="cd19935">
    <property type="entry name" value="REC_OmpR_CusR-like"/>
    <property type="match status" value="1"/>
</dbReference>
<keyword evidence="2" id="KW-0902">Two-component regulatory system</keyword>
<dbReference type="SUPFAM" id="SSF52172">
    <property type="entry name" value="CheY-like"/>
    <property type="match status" value="3"/>
</dbReference>
<keyword evidence="1 7" id="KW-0597">Phosphoprotein</keyword>
<dbReference type="GO" id="GO:0032993">
    <property type="term" value="C:protein-DNA complex"/>
    <property type="evidence" value="ECO:0007669"/>
    <property type="project" value="TreeGrafter"/>
</dbReference>
<evidence type="ECO:0000256" key="7">
    <source>
        <dbReference type="PROSITE-ProRule" id="PRU00169"/>
    </source>
</evidence>
<dbReference type="InterPro" id="IPR001867">
    <property type="entry name" value="OmpR/PhoB-type_DNA-bd"/>
</dbReference>
<comment type="caution">
    <text evidence="12">The sequence shown here is derived from an EMBL/GenBank/DDBJ whole genome shotgun (WGS) entry which is preliminary data.</text>
</comment>
<feature type="modified residue" description="4-aspartylphosphate" evidence="7">
    <location>
        <position position="565"/>
    </location>
</feature>
<dbReference type="SMART" id="SM00448">
    <property type="entry name" value="REC"/>
    <property type="match status" value="2"/>
</dbReference>
<dbReference type="Gene3D" id="3.40.50.2300">
    <property type="match status" value="3"/>
</dbReference>
<evidence type="ECO:0000256" key="5">
    <source>
        <dbReference type="ARBA" id="ARBA00023163"/>
    </source>
</evidence>
<dbReference type="PROSITE" id="PS50110">
    <property type="entry name" value="RESPONSE_REGULATORY"/>
    <property type="match status" value="3"/>
</dbReference>
<name>A0A7C3PCS4_9CYAN</name>
<proteinExistence type="predicted"/>
<feature type="domain" description="OmpR/PhoB-type" evidence="11">
    <location>
        <begin position="124"/>
        <end position="222"/>
    </location>
</feature>
<evidence type="ECO:0000256" key="4">
    <source>
        <dbReference type="ARBA" id="ARBA00023125"/>
    </source>
</evidence>
<dbReference type="EMBL" id="DSRU01000017">
    <property type="protein sequence ID" value="HFM96319.1"/>
    <property type="molecule type" value="Genomic_DNA"/>
</dbReference>
<dbReference type="Pfam" id="PF01627">
    <property type="entry name" value="Hpt"/>
    <property type="match status" value="1"/>
</dbReference>
<evidence type="ECO:0000259" key="10">
    <source>
        <dbReference type="PROSITE" id="PS50894"/>
    </source>
</evidence>
<evidence type="ECO:0000256" key="8">
    <source>
        <dbReference type="PROSITE-ProRule" id="PRU01091"/>
    </source>
</evidence>
<dbReference type="CDD" id="cd00156">
    <property type="entry name" value="REC"/>
    <property type="match status" value="1"/>
</dbReference>
<feature type="modified residue" description="4-aspartylphosphate" evidence="7">
    <location>
        <position position="440"/>
    </location>
</feature>
<evidence type="ECO:0000259" key="11">
    <source>
        <dbReference type="PROSITE" id="PS51755"/>
    </source>
</evidence>
<dbReference type="InterPro" id="IPR011006">
    <property type="entry name" value="CheY-like_superfamily"/>
</dbReference>
<dbReference type="SMART" id="SM00862">
    <property type="entry name" value="Trans_reg_C"/>
    <property type="match status" value="1"/>
</dbReference>
<protein>
    <submittedName>
        <fullName evidence="12">Response regulator</fullName>
    </submittedName>
</protein>
<dbReference type="PANTHER" id="PTHR48111">
    <property type="entry name" value="REGULATOR OF RPOS"/>
    <property type="match status" value="1"/>
</dbReference>
<feature type="DNA-binding region" description="OmpR/PhoB-type" evidence="8">
    <location>
        <begin position="124"/>
        <end position="222"/>
    </location>
</feature>
<dbReference type="PANTHER" id="PTHR48111:SF15">
    <property type="entry name" value="OMPR SUBFAMILY"/>
    <property type="match status" value="1"/>
</dbReference>
<evidence type="ECO:0000256" key="3">
    <source>
        <dbReference type="ARBA" id="ARBA00023015"/>
    </source>
</evidence>
<feature type="domain" description="HPt" evidence="10">
    <location>
        <begin position="270"/>
        <end position="375"/>
    </location>
</feature>
<organism evidence="12">
    <name type="scientific">Oscillatoriales cyanobacterium SpSt-418</name>
    <dbReference type="NCBI Taxonomy" id="2282169"/>
    <lineage>
        <taxon>Bacteria</taxon>
        <taxon>Bacillati</taxon>
        <taxon>Cyanobacteriota</taxon>
        <taxon>Cyanophyceae</taxon>
        <taxon>Oscillatoriophycideae</taxon>
        <taxon>Oscillatoriales</taxon>
    </lineage>
</organism>
<dbReference type="GO" id="GO:0006355">
    <property type="term" value="P:regulation of DNA-templated transcription"/>
    <property type="evidence" value="ECO:0007669"/>
    <property type="project" value="InterPro"/>
</dbReference>
<evidence type="ECO:0000256" key="6">
    <source>
        <dbReference type="PROSITE-ProRule" id="PRU00110"/>
    </source>
</evidence>
<feature type="domain" description="Response regulatory" evidence="9">
    <location>
        <begin position="2"/>
        <end position="116"/>
    </location>
</feature>
<evidence type="ECO:0000313" key="12">
    <source>
        <dbReference type="EMBL" id="HFM96319.1"/>
    </source>
</evidence>
<dbReference type="Gene3D" id="1.20.120.160">
    <property type="entry name" value="HPT domain"/>
    <property type="match status" value="1"/>
</dbReference>
<dbReference type="Gene3D" id="1.10.10.10">
    <property type="entry name" value="Winged helix-like DNA-binding domain superfamily/Winged helix DNA-binding domain"/>
    <property type="match status" value="1"/>
</dbReference>
<dbReference type="AlphaFoldDB" id="A0A7C3PCS4"/>
<dbReference type="InterPro" id="IPR036641">
    <property type="entry name" value="HPT_dom_sf"/>
</dbReference>
<keyword evidence="4 8" id="KW-0238">DNA-binding</keyword>
<sequence>MRLLLVEDDAVLAQALSNDLAAQHYAIDCVTDGETGWNFAQAIAYDLIVLDVNLPKLNGLQLCQRLRRSGYQQPILLLTAQSSHTAKVTGLDAGADDYVVKPCTSEELSARIRALLRRQQNAATPVLEWAALCLDPSSRRVTYQGKLVSLTAKEYSLLELFLRYPQHVFSSSQILERLWDFADSPGDETVRTLIKRLRRRLKAVGIDAAIETLYGQGYRLKSPPETQLAEQQTSSNKGTFPPAIAALDGAEAALESQPLSQPAKAAPSPVQEMAFAAWSQFKEPMLERLSLIDRAVSLLQTGNLPPECREQAEQAAHKLAGSLGMFGFPVGSQLSREIENWLQADPPSSDIAQFKGLVDQLHHRLQGPPEELNSSDFADFILLDAPANPSSLLLVSTDNALLDQLQIAANPAEIAVTNASTIMDALEILFDETPDLVLVDLTVADAFQDNLKLLEAIASQFPTLPVLGLIAQMSLPDRLKISRCSRCRLLEKSVAIPDLLANVQELLTAHRFAKTRILALNNDPLIVQSLQRLLTRWRAQLFTLANPNSFWDQLHAIAPDVLILDVELPEISGIDLCRIVRSDRRWDHLPILFLTDHQDATTIQQILGAGADDYLAKPWSEVEFISRLGNRLSRNRLSHSRL</sequence>
<dbReference type="PROSITE" id="PS50894">
    <property type="entry name" value="HPT"/>
    <property type="match status" value="1"/>
</dbReference>